<feature type="binding site" evidence="11">
    <location>
        <position position="254"/>
    </location>
    <ligand>
        <name>Zn(2+)</name>
        <dbReference type="ChEBI" id="CHEBI:29105"/>
        <label>1</label>
    </ligand>
</feature>
<feature type="site" description="Histone H3K4me3 binding" evidence="10">
    <location>
        <position position="241"/>
    </location>
</feature>
<feature type="non-terminal residue" evidence="16">
    <location>
        <position position="1"/>
    </location>
</feature>
<dbReference type="Gene3D" id="3.30.40.10">
    <property type="entry name" value="Zinc/RING finger domain, C3HC4 (zinc finger)"/>
    <property type="match status" value="1"/>
</dbReference>
<comment type="subcellular location">
    <subcellularLocation>
        <location evidence="1">Nucleus</location>
    </subcellularLocation>
</comment>
<evidence type="ECO:0000256" key="11">
    <source>
        <dbReference type="PIRSR" id="PIRSR628651-51"/>
    </source>
</evidence>
<feature type="chain" id="PRO_5034368081" evidence="14">
    <location>
        <begin position="23"/>
        <end position="287"/>
    </location>
</feature>
<sequence length="287" mass="31261">WSVLLPLPVIIVLLSSIFRAIGHGFAFSGTRSDYSNTPTTTKSDLEADQEDLPEFGTSLSSLTTKSSPFFTLGAQADVSIPTPDRTGARINPARHTVSSDFAYPQPEASERSVNSSTTPTTGPGGSLSDNRFSNEPYPASWSASAGGLRERRPRGSRRPTRETLLDELIPDALRTTDPVTFDETASSGPGSTTDGIFDPGTVGFVQDMKLDNPDDGMDEDEDEKRYCWCHNVSYGDMIACDAPNCPYEWFHYGCVNLTVAPKGSWYCPSCMKSQSGLKGFKKRVSRK</sequence>
<evidence type="ECO:0000256" key="3">
    <source>
        <dbReference type="ARBA" id="ARBA00022604"/>
    </source>
</evidence>
<dbReference type="InterPro" id="IPR019786">
    <property type="entry name" value="Zinc_finger_PHD-type_CS"/>
</dbReference>
<organism evidence="16 17">
    <name type="scientific">Fasciolopsis buskii</name>
    <dbReference type="NCBI Taxonomy" id="27845"/>
    <lineage>
        <taxon>Eukaryota</taxon>
        <taxon>Metazoa</taxon>
        <taxon>Spiralia</taxon>
        <taxon>Lophotrochozoa</taxon>
        <taxon>Platyhelminthes</taxon>
        <taxon>Trematoda</taxon>
        <taxon>Digenea</taxon>
        <taxon>Plagiorchiida</taxon>
        <taxon>Echinostomata</taxon>
        <taxon>Echinostomatoidea</taxon>
        <taxon>Fasciolidae</taxon>
        <taxon>Fasciolopsis</taxon>
    </lineage>
</organism>
<keyword evidence="8" id="KW-0804">Transcription</keyword>
<proteinExistence type="inferred from homology"/>
<gene>
    <name evidence="16" type="ORF">FBUS_10027</name>
</gene>
<dbReference type="PANTHER" id="PTHR10333:SF103">
    <property type="entry name" value="INHIBITOR OF GROWTH PROTEIN 3"/>
    <property type="match status" value="1"/>
</dbReference>
<dbReference type="PROSITE" id="PS01359">
    <property type="entry name" value="ZF_PHD_1"/>
    <property type="match status" value="1"/>
</dbReference>
<keyword evidence="9" id="KW-0539">Nucleus</keyword>
<dbReference type="OrthoDB" id="5411773at2759"/>
<dbReference type="PANTHER" id="PTHR10333">
    <property type="entry name" value="INHIBITOR OF GROWTH PROTEIN"/>
    <property type="match status" value="1"/>
</dbReference>
<feature type="site" description="Histone H3K4me3 binding" evidence="10">
    <location>
        <position position="237"/>
    </location>
</feature>
<feature type="signal peptide" evidence="14">
    <location>
        <begin position="1"/>
        <end position="22"/>
    </location>
</feature>
<evidence type="ECO:0000256" key="5">
    <source>
        <dbReference type="ARBA" id="ARBA00022771"/>
    </source>
</evidence>
<evidence type="ECO:0000256" key="14">
    <source>
        <dbReference type="SAM" id="SignalP"/>
    </source>
</evidence>
<evidence type="ECO:0000256" key="8">
    <source>
        <dbReference type="ARBA" id="ARBA00023163"/>
    </source>
</evidence>
<feature type="binding site" evidence="11">
    <location>
        <position position="240"/>
    </location>
    <ligand>
        <name>Zn(2+)</name>
        <dbReference type="ChEBI" id="CHEBI:29105"/>
        <label>2</label>
    </ligand>
</feature>
<dbReference type="CDD" id="cd15505">
    <property type="entry name" value="PHD_ING"/>
    <property type="match status" value="1"/>
</dbReference>
<evidence type="ECO:0000313" key="17">
    <source>
        <dbReference type="Proteomes" id="UP000728185"/>
    </source>
</evidence>
<evidence type="ECO:0000313" key="16">
    <source>
        <dbReference type="EMBL" id="KAA0187333.1"/>
    </source>
</evidence>
<feature type="region of interest" description="Disordered" evidence="13">
    <location>
        <begin position="76"/>
        <end position="165"/>
    </location>
</feature>
<keyword evidence="17" id="KW-1185">Reference proteome</keyword>
<dbReference type="InterPro" id="IPR001965">
    <property type="entry name" value="Znf_PHD"/>
</dbReference>
<dbReference type="SMART" id="SM00249">
    <property type="entry name" value="PHD"/>
    <property type="match status" value="1"/>
</dbReference>
<evidence type="ECO:0000256" key="1">
    <source>
        <dbReference type="ARBA" id="ARBA00004123"/>
    </source>
</evidence>
<feature type="binding site" evidence="11">
    <location>
        <position position="267"/>
    </location>
    <ligand>
        <name>Zn(2+)</name>
        <dbReference type="ChEBI" id="CHEBI:29105"/>
        <label>2</label>
    </ligand>
</feature>
<evidence type="ECO:0000256" key="7">
    <source>
        <dbReference type="ARBA" id="ARBA00023015"/>
    </source>
</evidence>
<dbReference type="InterPro" id="IPR011011">
    <property type="entry name" value="Znf_FYVE_PHD"/>
</dbReference>
<keyword evidence="14" id="KW-0732">Signal</keyword>
<dbReference type="EMBL" id="LUCM01009187">
    <property type="protein sequence ID" value="KAA0187333.1"/>
    <property type="molecule type" value="Genomic_DNA"/>
</dbReference>
<evidence type="ECO:0000256" key="13">
    <source>
        <dbReference type="SAM" id="MobiDB-lite"/>
    </source>
</evidence>
<keyword evidence="4 11" id="KW-0479">Metal-binding</keyword>
<name>A0A8E0RM04_9TREM</name>
<feature type="binding site" evidence="11">
    <location>
        <position position="251"/>
    </location>
    <ligand>
        <name>Zn(2+)</name>
        <dbReference type="ChEBI" id="CHEBI:29105"/>
        <label>1</label>
    </ligand>
</feature>
<keyword evidence="6 11" id="KW-0862">Zinc</keyword>
<comment type="similarity">
    <text evidence="2">Belongs to the ING family.</text>
</comment>
<feature type="binding site" evidence="11">
    <location>
        <position position="245"/>
    </location>
    <ligand>
        <name>Zn(2+)</name>
        <dbReference type="ChEBI" id="CHEBI:29105"/>
        <label>2</label>
    </ligand>
</feature>
<evidence type="ECO:0000256" key="10">
    <source>
        <dbReference type="PIRSR" id="PIRSR628651-50"/>
    </source>
</evidence>
<feature type="binding site" evidence="11">
    <location>
        <position position="227"/>
    </location>
    <ligand>
        <name>Zn(2+)</name>
        <dbReference type="ChEBI" id="CHEBI:29105"/>
        <label>1</label>
    </ligand>
</feature>
<evidence type="ECO:0000256" key="9">
    <source>
        <dbReference type="ARBA" id="ARBA00023242"/>
    </source>
</evidence>
<keyword evidence="7" id="KW-0805">Transcription regulation</keyword>
<feature type="binding site" evidence="11">
    <location>
        <position position="229"/>
    </location>
    <ligand>
        <name>Zn(2+)</name>
        <dbReference type="ChEBI" id="CHEBI:29105"/>
        <label>1</label>
    </ligand>
</feature>
<dbReference type="InterPro" id="IPR019787">
    <property type="entry name" value="Znf_PHD-finger"/>
</dbReference>
<feature type="domain" description="PHD-type" evidence="15">
    <location>
        <begin position="224"/>
        <end position="273"/>
    </location>
</feature>
<feature type="site" description="Histone H3K4me3 binding" evidence="10">
    <location>
        <position position="226"/>
    </location>
</feature>
<feature type="site" description="Histone H3K4me3 binding" evidence="10">
    <location>
        <position position="249"/>
    </location>
</feature>
<dbReference type="AlphaFoldDB" id="A0A8E0RM04"/>
<comment type="caution">
    <text evidence="16">The sequence shown here is derived from an EMBL/GenBank/DDBJ whole genome shotgun (WGS) entry which is preliminary data.</text>
</comment>
<dbReference type="GO" id="GO:0008270">
    <property type="term" value="F:zinc ion binding"/>
    <property type="evidence" value="ECO:0007669"/>
    <property type="project" value="UniProtKB-KW"/>
</dbReference>
<feature type="binding site" evidence="11">
    <location>
        <position position="270"/>
    </location>
    <ligand>
        <name>Zn(2+)</name>
        <dbReference type="ChEBI" id="CHEBI:29105"/>
        <label>2</label>
    </ligand>
</feature>
<protein>
    <submittedName>
        <fullName evidence="16">Inhibitor of growth protein</fullName>
    </submittedName>
</protein>
<dbReference type="GO" id="GO:0005634">
    <property type="term" value="C:nucleus"/>
    <property type="evidence" value="ECO:0007669"/>
    <property type="project" value="UniProtKB-SubCell"/>
</dbReference>
<dbReference type="InterPro" id="IPR013083">
    <property type="entry name" value="Znf_RING/FYVE/PHD"/>
</dbReference>
<evidence type="ECO:0000256" key="2">
    <source>
        <dbReference type="ARBA" id="ARBA00010210"/>
    </source>
</evidence>
<dbReference type="PROSITE" id="PS50016">
    <property type="entry name" value="ZF_PHD_2"/>
    <property type="match status" value="1"/>
</dbReference>
<dbReference type="SUPFAM" id="SSF57903">
    <property type="entry name" value="FYVE/PHD zinc finger"/>
    <property type="match status" value="1"/>
</dbReference>
<keyword evidence="3" id="KW-0341">Growth regulation</keyword>
<dbReference type="Proteomes" id="UP000728185">
    <property type="component" value="Unassembled WGS sequence"/>
</dbReference>
<evidence type="ECO:0000256" key="12">
    <source>
        <dbReference type="PROSITE-ProRule" id="PRU00146"/>
    </source>
</evidence>
<reference evidence="16" key="1">
    <citation type="submission" date="2019-05" db="EMBL/GenBank/DDBJ databases">
        <title>Annotation for the trematode Fasciolopsis buski.</title>
        <authorList>
            <person name="Choi Y.-J."/>
        </authorList>
    </citation>
    <scope>NUCLEOTIDE SEQUENCE</scope>
    <source>
        <strain evidence="16">HT</strain>
        <tissue evidence="16">Whole worm</tissue>
    </source>
</reference>
<dbReference type="InterPro" id="IPR028651">
    <property type="entry name" value="ING_fam"/>
</dbReference>
<accession>A0A8E0RM04</accession>
<evidence type="ECO:0000256" key="6">
    <source>
        <dbReference type="ARBA" id="ARBA00022833"/>
    </source>
</evidence>
<evidence type="ECO:0000259" key="15">
    <source>
        <dbReference type="PROSITE" id="PS50016"/>
    </source>
</evidence>
<evidence type="ECO:0000256" key="4">
    <source>
        <dbReference type="ARBA" id="ARBA00022723"/>
    </source>
</evidence>
<keyword evidence="5 12" id="KW-0863">Zinc-finger</keyword>